<keyword evidence="2" id="KW-1185">Reference proteome</keyword>
<comment type="caution">
    <text evidence="1">The sequence shown here is derived from an EMBL/GenBank/DDBJ whole genome shotgun (WGS) entry which is preliminary data.</text>
</comment>
<reference evidence="1 2" key="1">
    <citation type="submission" date="2024-08" db="EMBL/GenBank/DDBJ databases">
        <title>Insights into the chromosomal genome structure of Flemingia macrophylla.</title>
        <authorList>
            <person name="Ding Y."/>
            <person name="Zhao Y."/>
            <person name="Bi W."/>
            <person name="Wu M."/>
            <person name="Zhao G."/>
            <person name="Gong Y."/>
            <person name="Li W."/>
            <person name="Zhang P."/>
        </authorList>
    </citation>
    <scope>NUCLEOTIDE SEQUENCE [LARGE SCALE GENOMIC DNA]</scope>
    <source>
        <strain evidence="1">DYQJB</strain>
        <tissue evidence="1">Leaf</tissue>
    </source>
</reference>
<name>A0ABD1LSG2_9FABA</name>
<gene>
    <name evidence="1" type="ORF">Fmac_025498</name>
</gene>
<protein>
    <submittedName>
        <fullName evidence="1">Uncharacterized protein</fullName>
    </submittedName>
</protein>
<organism evidence="1 2">
    <name type="scientific">Flemingia macrophylla</name>
    <dbReference type="NCBI Taxonomy" id="520843"/>
    <lineage>
        <taxon>Eukaryota</taxon>
        <taxon>Viridiplantae</taxon>
        <taxon>Streptophyta</taxon>
        <taxon>Embryophyta</taxon>
        <taxon>Tracheophyta</taxon>
        <taxon>Spermatophyta</taxon>
        <taxon>Magnoliopsida</taxon>
        <taxon>eudicotyledons</taxon>
        <taxon>Gunneridae</taxon>
        <taxon>Pentapetalae</taxon>
        <taxon>rosids</taxon>
        <taxon>fabids</taxon>
        <taxon>Fabales</taxon>
        <taxon>Fabaceae</taxon>
        <taxon>Papilionoideae</taxon>
        <taxon>50 kb inversion clade</taxon>
        <taxon>NPAAA clade</taxon>
        <taxon>indigoferoid/millettioid clade</taxon>
        <taxon>Phaseoleae</taxon>
        <taxon>Flemingia</taxon>
    </lineage>
</organism>
<accession>A0ABD1LSG2</accession>
<evidence type="ECO:0000313" key="1">
    <source>
        <dbReference type="EMBL" id="KAL2326440.1"/>
    </source>
</evidence>
<dbReference type="Proteomes" id="UP001603857">
    <property type="component" value="Unassembled WGS sequence"/>
</dbReference>
<sequence>MKLKGKYKSNCRFNYISIYEEYKVKISSFLKATVRSILYLICSLLWNSRLQFATPAKKKPKLEQIISK</sequence>
<dbReference type="EMBL" id="JBGMDY010000008">
    <property type="protein sequence ID" value="KAL2326440.1"/>
    <property type="molecule type" value="Genomic_DNA"/>
</dbReference>
<evidence type="ECO:0000313" key="2">
    <source>
        <dbReference type="Proteomes" id="UP001603857"/>
    </source>
</evidence>
<proteinExistence type="predicted"/>
<dbReference type="AlphaFoldDB" id="A0ABD1LSG2"/>